<comment type="caution">
    <text evidence="2">The sequence shown here is derived from an EMBL/GenBank/DDBJ whole genome shotgun (WGS) entry which is preliminary data.</text>
</comment>
<proteinExistence type="predicted"/>
<protein>
    <submittedName>
        <fullName evidence="2">Uncharacterized protein</fullName>
    </submittedName>
</protein>
<dbReference type="STRING" id="1185876.BN8_04862"/>
<evidence type="ECO:0000256" key="1">
    <source>
        <dbReference type="SAM" id="Coils"/>
    </source>
</evidence>
<evidence type="ECO:0000313" key="2">
    <source>
        <dbReference type="EMBL" id="CCH55593.1"/>
    </source>
</evidence>
<keyword evidence="3" id="KW-1185">Reference proteome</keyword>
<gene>
    <name evidence="2" type="ORF">BN8_04862</name>
</gene>
<name>I2GNW5_9BACT</name>
<feature type="coiled-coil region" evidence="1">
    <location>
        <begin position="46"/>
        <end position="73"/>
    </location>
</feature>
<dbReference type="EMBL" id="CAIT01000009">
    <property type="protein sequence ID" value="CCH55593.1"/>
    <property type="molecule type" value="Genomic_DNA"/>
</dbReference>
<evidence type="ECO:0000313" key="3">
    <source>
        <dbReference type="Proteomes" id="UP000009309"/>
    </source>
</evidence>
<sequence length="77" mass="9221">MKSSMNTENDKDTYLRLYNRLRQLRDALVEFYGLNGDLKQLDPDKYQQCQKQINELNRQLRSLRLQLLMMKVELPSG</sequence>
<organism evidence="2 3">
    <name type="scientific">Fibrisoma limi BUZ 3</name>
    <dbReference type="NCBI Taxonomy" id="1185876"/>
    <lineage>
        <taxon>Bacteria</taxon>
        <taxon>Pseudomonadati</taxon>
        <taxon>Bacteroidota</taxon>
        <taxon>Cytophagia</taxon>
        <taxon>Cytophagales</taxon>
        <taxon>Spirosomataceae</taxon>
        <taxon>Fibrisoma</taxon>
    </lineage>
</organism>
<dbReference type="AlphaFoldDB" id="I2GNW5"/>
<keyword evidence="1" id="KW-0175">Coiled coil</keyword>
<accession>I2GNW5</accession>
<dbReference type="Proteomes" id="UP000009309">
    <property type="component" value="Unassembled WGS sequence"/>
</dbReference>
<reference evidence="2 3" key="1">
    <citation type="journal article" date="2012" name="J. Bacteriol.">
        <title>Genome Sequence of the Filamentous Bacterium Fibrisoma limi BUZ 3T.</title>
        <authorList>
            <person name="Filippini M."/>
            <person name="Qi W."/>
            <person name="Jaenicke S."/>
            <person name="Goesmann A."/>
            <person name="Smits T.H."/>
            <person name="Bagheri H.C."/>
        </authorList>
    </citation>
    <scope>NUCLEOTIDE SEQUENCE [LARGE SCALE GENOMIC DNA]</scope>
    <source>
        <strain evidence="3">BUZ 3T</strain>
    </source>
</reference>